<sequence>MKVGYVQLAPKFGMIEENVEKAISFIESADADLLVLPELFNTGYLFLSSEEALELAEPVPDGYTTQKLIEVAEKTKTYIVAGIAERADNKVYNSAVIVGPRGFMGVYRKSHLFYKEKLIFAPGDSGFKVFDLGIAKIGVIICFDWCFPEATRILAIKGADIICHPANLVLPYAPKVMLARSIENRVFTITANRVGTDERGGEKLNFIGLSQVTSPKMEVLIQAGSEEESVGVVEIDVSHARNKWITEYNHVFNDRRIDLYEELLKSPRT</sequence>
<gene>
    <name evidence="3" type="ORF">DRJ26_02240</name>
</gene>
<proteinExistence type="predicted"/>
<keyword evidence="3" id="KW-0808">Transferase</keyword>
<dbReference type="Gene3D" id="3.60.110.10">
    <property type="entry name" value="Carbon-nitrogen hydrolase"/>
    <property type="match status" value="1"/>
</dbReference>
<dbReference type="Pfam" id="PF00795">
    <property type="entry name" value="CN_hydrolase"/>
    <property type="match status" value="1"/>
</dbReference>
<dbReference type="InterPro" id="IPR003010">
    <property type="entry name" value="C-N_Hydrolase"/>
</dbReference>
<dbReference type="SUPFAM" id="SSF56317">
    <property type="entry name" value="Carbon-nitrogen hydrolase"/>
    <property type="match status" value="1"/>
</dbReference>
<dbReference type="GO" id="GO:0016811">
    <property type="term" value="F:hydrolase activity, acting on carbon-nitrogen (but not peptide) bonds, in linear amides"/>
    <property type="evidence" value="ECO:0007669"/>
    <property type="project" value="UniProtKB-ARBA"/>
</dbReference>
<evidence type="ECO:0000313" key="3">
    <source>
        <dbReference type="EMBL" id="RLE54136.1"/>
    </source>
</evidence>
<organism evidence="3 4">
    <name type="scientific">Thermoproteota archaeon</name>
    <dbReference type="NCBI Taxonomy" id="2056631"/>
    <lineage>
        <taxon>Archaea</taxon>
        <taxon>Thermoproteota</taxon>
    </lineage>
</organism>
<name>A0A497F408_9CREN</name>
<keyword evidence="3" id="KW-0012">Acyltransferase</keyword>
<dbReference type="PROSITE" id="PS50263">
    <property type="entry name" value="CN_HYDROLASE"/>
    <property type="match status" value="1"/>
</dbReference>
<dbReference type="Proteomes" id="UP000269499">
    <property type="component" value="Unassembled WGS sequence"/>
</dbReference>
<evidence type="ECO:0000259" key="2">
    <source>
        <dbReference type="PROSITE" id="PS50263"/>
    </source>
</evidence>
<dbReference type="CDD" id="cd07577">
    <property type="entry name" value="Ph0642_like"/>
    <property type="match status" value="1"/>
</dbReference>
<accession>A0A497F408</accession>
<evidence type="ECO:0000256" key="1">
    <source>
        <dbReference type="ARBA" id="ARBA00022801"/>
    </source>
</evidence>
<dbReference type="GO" id="GO:0016746">
    <property type="term" value="F:acyltransferase activity"/>
    <property type="evidence" value="ECO:0007669"/>
    <property type="project" value="UniProtKB-KW"/>
</dbReference>
<keyword evidence="1" id="KW-0378">Hydrolase</keyword>
<evidence type="ECO:0000313" key="4">
    <source>
        <dbReference type="Proteomes" id="UP000269499"/>
    </source>
</evidence>
<dbReference type="PANTHER" id="PTHR43674">
    <property type="entry name" value="NITRILASE C965.09-RELATED"/>
    <property type="match status" value="1"/>
</dbReference>
<dbReference type="InterPro" id="IPR050345">
    <property type="entry name" value="Aliph_Amidase/BUP"/>
</dbReference>
<feature type="domain" description="CN hydrolase" evidence="2">
    <location>
        <begin position="1"/>
        <end position="237"/>
    </location>
</feature>
<dbReference type="EMBL" id="QMRA01000033">
    <property type="protein sequence ID" value="RLE54136.1"/>
    <property type="molecule type" value="Genomic_DNA"/>
</dbReference>
<dbReference type="AlphaFoldDB" id="A0A497F408"/>
<comment type="caution">
    <text evidence="3">The sequence shown here is derived from an EMBL/GenBank/DDBJ whole genome shotgun (WGS) entry which is preliminary data.</text>
</comment>
<protein>
    <submittedName>
        <fullName evidence="3">Acyltransferase</fullName>
    </submittedName>
</protein>
<dbReference type="PANTHER" id="PTHR43674:SF2">
    <property type="entry name" value="BETA-UREIDOPROPIONASE"/>
    <property type="match status" value="1"/>
</dbReference>
<dbReference type="InterPro" id="IPR036526">
    <property type="entry name" value="C-N_Hydrolase_sf"/>
</dbReference>
<reference evidence="3 4" key="1">
    <citation type="submission" date="2018-06" db="EMBL/GenBank/DDBJ databases">
        <title>Extensive metabolic versatility and redundancy in microbially diverse, dynamic hydrothermal sediments.</title>
        <authorList>
            <person name="Dombrowski N."/>
            <person name="Teske A."/>
            <person name="Baker B.J."/>
        </authorList>
    </citation>
    <scope>NUCLEOTIDE SEQUENCE [LARGE SCALE GENOMIC DNA]</scope>
    <source>
        <strain evidence="3">B20_G2</strain>
    </source>
</reference>